<feature type="transmembrane region" description="Helical" evidence="17">
    <location>
        <begin position="387"/>
        <end position="411"/>
    </location>
</feature>
<evidence type="ECO:0000256" key="12">
    <source>
        <dbReference type="ARBA" id="ARBA00045139"/>
    </source>
</evidence>
<feature type="transmembrane region" description="Helical" evidence="17">
    <location>
        <begin position="212"/>
        <end position="234"/>
    </location>
</feature>
<evidence type="ECO:0000259" key="18">
    <source>
        <dbReference type="PROSITE" id="PS51093"/>
    </source>
</evidence>
<dbReference type="CDD" id="cd00212">
    <property type="entry name" value="PTS_IIB_glc"/>
    <property type="match status" value="1"/>
</dbReference>
<keyword evidence="3" id="KW-1003">Cell membrane</keyword>
<dbReference type="Pfam" id="PF00367">
    <property type="entry name" value="PTS_EIIB"/>
    <property type="match status" value="1"/>
</dbReference>
<dbReference type="NCBIfam" id="TIGR00830">
    <property type="entry name" value="PTBA"/>
    <property type="match status" value="1"/>
</dbReference>
<keyword evidence="9 17" id="KW-1133">Transmembrane helix</keyword>
<dbReference type="InterPro" id="IPR013013">
    <property type="entry name" value="PTS_EIIC_1"/>
</dbReference>
<evidence type="ECO:0000256" key="14">
    <source>
        <dbReference type="ARBA" id="ARBA00074554"/>
    </source>
</evidence>
<dbReference type="SUPFAM" id="SSF55604">
    <property type="entry name" value="Glucose permease domain IIB"/>
    <property type="match status" value="1"/>
</dbReference>
<dbReference type="PROSITE" id="PS51103">
    <property type="entry name" value="PTS_EIIC_TYPE_1"/>
    <property type="match status" value="1"/>
</dbReference>
<organism evidence="21 22">
    <name type="scientific">Companilactobacillus futsaii</name>
    <dbReference type="NCBI Taxonomy" id="938155"/>
    <lineage>
        <taxon>Bacteria</taxon>
        <taxon>Bacillati</taxon>
        <taxon>Bacillota</taxon>
        <taxon>Bacilli</taxon>
        <taxon>Lactobacillales</taxon>
        <taxon>Lactobacillaceae</taxon>
        <taxon>Companilactobacillus</taxon>
    </lineage>
</organism>
<dbReference type="Pfam" id="PF02378">
    <property type="entry name" value="PTS_EIIC"/>
    <property type="match status" value="1"/>
</dbReference>
<dbReference type="GO" id="GO:0005886">
    <property type="term" value="C:plasma membrane"/>
    <property type="evidence" value="ECO:0007669"/>
    <property type="project" value="UniProtKB-SubCell"/>
</dbReference>
<dbReference type="EMBL" id="CP040736">
    <property type="protein sequence ID" value="QCX24654.1"/>
    <property type="molecule type" value="Genomic_DNA"/>
</dbReference>
<feature type="transmembrane region" description="Helical" evidence="17">
    <location>
        <begin position="431"/>
        <end position="450"/>
    </location>
</feature>
<evidence type="ECO:0000256" key="8">
    <source>
        <dbReference type="ARBA" id="ARBA00022777"/>
    </source>
</evidence>
<keyword evidence="5" id="KW-0808">Transferase</keyword>
<evidence type="ECO:0000256" key="16">
    <source>
        <dbReference type="PROSITE-ProRule" id="PRU00421"/>
    </source>
</evidence>
<dbReference type="Gene3D" id="3.30.1360.60">
    <property type="entry name" value="Glucose permease domain IIB"/>
    <property type="match status" value="1"/>
</dbReference>
<comment type="function">
    <text evidence="12">The phosphoenolpyruvate-dependent sugar phosphotransferase system (sugar PTS), a major carbohydrate active transport system, catalyzes the phosphorylation of incoming sugar substrates concomitantly with their translocation across the cell membrane. This system is involved in sucrose transport.</text>
</comment>
<feature type="transmembrane region" description="Helical" evidence="17">
    <location>
        <begin position="150"/>
        <end position="169"/>
    </location>
</feature>
<dbReference type="GO" id="GO:0015771">
    <property type="term" value="P:trehalose transport"/>
    <property type="evidence" value="ECO:0007669"/>
    <property type="project" value="TreeGrafter"/>
</dbReference>
<gene>
    <name evidence="21" type="ORF">FG051_05800</name>
</gene>
<feature type="domain" description="PTS EIIC type-1" evidence="20">
    <location>
        <begin position="111"/>
        <end position="464"/>
    </location>
</feature>
<dbReference type="InterPro" id="IPR003352">
    <property type="entry name" value="PTS_EIIC"/>
</dbReference>
<dbReference type="InterPro" id="IPR011055">
    <property type="entry name" value="Dup_hybrid_motif"/>
</dbReference>
<dbReference type="InterPro" id="IPR018113">
    <property type="entry name" value="PTrfase_EIIB_Cys"/>
</dbReference>
<evidence type="ECO:0000313" key="22">
    <source>
        <dbReference type="Proteomes" id="UP000310673"/>
    </source>
</evidence>
<dbReference type="PANTHER" id="PTHR30175:SF1">
    <property type="entry name" value="PTS SYSTEM ARBUTIN-, CELLOBIOSE-, AND SALICIN-SPECIFIC EIIBC COMPONENT-RELATED"/>
    <property type="match status" value="1"/>
</dbReference>
<evidence type="ECO:0000313" key="21">
    <source>
        <dbReference type="EMBL" id="QCX24654.1"/>
    </source>
</evidence>
<evidence type="ECO:0000256" key="1">
    <source>
        <dbReference type="ARBA" id="ARBA00004651"/>
    </source>
</evidence>
<feature type="domain" description="PTS EIIB type-1" evidence="19">
    <location>
        <begin position="4"/>
        <end position="86"/>
    </location>
</feature>
<dbReference type="RefSeq" id="WP_057816060.1">
    <property type="nucleotide sequence ID" value="NZ_CP040736.1"/>
</dbReference>
<dbReference type="GO" id="GO:0008982">
    <property type="term" value="F:protein-N(PI)-phosphohistidine-sugar phosphotransferase activity"/>
    <property type="evidence" value="ECO:0007669"/>
    <property type="project" value="InterPro"/>
</dbReference>
<evidence type="ECO:0000256" key="6">
    <source>
        <dbReference type="ARBA" id="ARBA00022683"/>
    </source>
</evidence>
<feature type="active site" description="Phosphocysteine intermediate; for EIIB activity" evidence="16">
    <location>
        <position position="26"/>
    </location>
</feature>
<dbReference type="STRING" id="1423818.FC88_GL001837"/>
<evidence type="ECO:0000256" key="11">
    <source>
        <dbReference type="ARBA" id="ARBA00044053"/>
    </source>
</evidence>
<accession>A0A5B7T2D6</accession>
<dbReference type="InterPro" id="IPR001996">
    <property type="entry name" value="PTS_IIB_1"/>
</dbReference>
<keyword evidence="6" id="KW-0598">Phosphotransferase system</keyword>
<comment type="subcellular location">
    <subcellularLocation>
        <location evidence="1">Cell membrane</location>
        <topology evidence="1">Multi-pass membrane protein</topology>
    </subcellularLocation>
</comment>
<feature type="domain" description="PTS EIIA type-1" evidence="18">
    <location>
        <begin position="491"/>
        <end position="595"/>
    </location>
</feature>
<protein>
    <recommendedName>
        <fullName evidence="14">PTS system sucrose-specific EIIBCA component</fullName>
        <ecNumber evidence="11">2.7.1.211</ecNumber>
    </recommendedName>
    <alternativeName>
        <fullName evidence="15">EIIBCA-Scr</fullName>
    </alternativeName>
</protein>
<comment type="catalytic activity">
    <reaction evidence="13">
        <text>N(pros)-phospho-L-histidyl-[protein](out) + sucrose = sucrose 6(G)-phosphate(in) + L-histidyl-[protein]</text>
        <dbReference type="Rhea" id="RHEA:49236"/>
        <dbReference type="Rhea" id="RHEA-COMP:9745"/>
        <dbReference type="Rhea" id="RHEA-COMP:9746"/>
        <dbReference type="ChEBI" id="CHEBI:17992"/>
        <dbReference type="ChEBI" id="CHEBI:29979"/>
        <dbReference type="ChEBI" id="CHEBI:64837"/>
        <dbReference type="ChEBI" id="CHEBI:91002"/>
        <dbReference type="EC" id="2.7.1.211"/>
    </reaction>
</comment>
<dbReference type="InterPro" id="IPR050558">
    <property type="entry name" value="PTS_Sugar-Specific_Components"/>
</dbReference>
<keyword evidence="8" id="KW-0418">Kinase</keyword>
<sequence>MSYHDLAEQILTLMGGPKNIKKVWHCATRLRFNVNNPDKVQQKKIEALDGVIQVVYSREQFQIVIGTQVADLYNEFIKLDGVHADASSSTETSEDEPKKKGILGLLNRFISFISSLFMPFLDAICGAGVLKGALALFSTVGWLSAKSGTYIILNAASDSLFYFLPIFIAFTAAKQLHVDRFVSVAIAGALVYPDIVALATNDTTLHFLGIPVIPMSYTSSVIPIMLSIWILSYLEPLLNKVIPNSLKYVFVALLELVIMVPLTLMVVGPIGSTISNALAGSIMGIYNHAAILAGIIIGGLWQVIVMFGFHWMILPLIMSNISNQGVDPIFPIACAAVFSQAGAALGVFLKTKNKKMKQVSGSAFIAAIFGITEPTLYGVTLKYKKPFYIAIASSAVGGIIIGLAGTQAHAFAFPSLLSIPTYLGHGFVGEMIGLAVSFIGAAVLTYLFGLKGVEDEQSNLDSDTDTIQTSDHDELIMPVSGTKTSLSNVNDEVFSSEKMGKGIAIIPTSNKVVAPVSGKITATFPTNHAIGITDSFGTQVLIHLRIDTVNLKGKYFNSLVKDGDTVIQGQELIDFDYEKIAEAGFDNTVMMIVLNSKDYNVEPQLDTNSDLAINLTLN</sequence>
<dbReference type="AlphaFoldDB" id="A0A5B7T2D6"/>
<dbReference type="GO" id="GO:0016301">
    <property type="term" value="F:kinase activity"/>
    <property type="evidence" value="ECO:0007669"/>
    <property type="project" value="UniProtKB-KW"/>
</dbReference>
<dbReference type="Pfam" id="PF00358">
    <property type="entry name" value="PTS_EIIA_1"/>
    <property type="match status" value="1"/>
</dbReference>
<dbReference type="NCBIfam" id="TIGR01995">
    <property type="entry name" value="PTS-II-ABC-beta"/>
    <property type="match status" value="1"/>
</dbReference>
<dbReference type="Gene3D" id="2.70.70.10">
    <property type="entry name" value="Glucose Permease (Domain IIA)"/>
    <property type="match status" value="1"/>
</dbReference>
<name>A0A5B7T2D6_9LACO</name>
<dbReference type="FunFam" id="3.30.1360.60:FF:000001">
    <property type="entry name" value="PTS system glucose-specific IIBC component PtsG"/>
    <property type="match status" value="1"/>
</dbReference>
<evidence type="ECO:0000256" key="3">
    <source>
        <dbReference type="ARBA" id="ARBA00022475"/>
    </source>
</evidence>
<evidence type="ECO:0000256" key="5">
    <source>
        <dbReference type="ARBA" id="ARBA00022679"/>
    </source>
</evidence>
<evidence type="ECO:0000256" key="10">
    <source>
        <dbReference type="ARBA" id="ARBA00023136"/>
    </source>
</evidence>
<evidence type="ECO:0000256" key="13">
    <source>
        <dbReference type="ARBA" id="ARBA00048931"/>
    </source>
</evidence>
<evidence type="ECO:0000256" key="2">
    <source>
        <dbReference type="ARBA" id="ARBA00022448"/>
    </source>
</evidence>
<dbReference type="FunFam" id="2.70.70.10:FF:000001">
    <property type="entry name" value="PTS system glucose-specific IIA component"/>
    <property type="match status" value="1"/>
</dbReference>
<dbReference type="InterPro" id="IPR011297">
    <property type="entry name" value="PTS_IIABC_b_glu"/>
</dbReference>
<feature type="transmembrane region" description="Helical" evidence="17">
    <location>
        <begin position="329"/>
        <end position="349"/>
    </location>
</feature>
<dbReference type="EC" id="2.7.1.211" evidence="11"/>
<dbReference type="PROSITE" id="PS51098">
    <property type="entry name" value="PTS_EIIB_TYPE_1"/>
    <property type="match status" value="1"/>
</dbReference>
<evidence type="ECO:0000259" key="20">
    <source>
        <dbReference type="PROSITE" id="PS51103"/>
    </source>
</evidence>
<feature type="transmembrane region" description="Helical" evidence="17">
    <location>
        <begin position="290"/>
        <end position="317"/>
    </location>
</feature>
<dbReference type="PROSITE" id="PS01035">
    <property type="entry name" value="PTS_EIIB_TYPE_1_CYS"/>
    <property type="match status" value="1"/>
</dbReference>
<dbReference type="GO" id="GO:0009401">
    <property type="term" value="P:phosphoenolpyruvate-dependent sugar phosphotransferase system"/>
    <property type="evidence" value="ECO:0007669"/>
    <property type="project" value="UniProtKB-KW"/>
</dbReference>
<keyword evidence="10 17" id="KW-0472">Membrane</keyword>
<reference evidence="21 22" key="1">
    <citation type="submission" date="2019-05" db="EMBL/GenBank/DDBJ databases">
        <title>Genome Sequence of Lactobacillus futsaii Y97, a Potential Probiotic Strain Isolated from the Futsai of Taiwan.</title>
        <authorList>
            <person name="Du X."/>
        </authorList>
    </citation>
    <scope>NUCLEOTIDE SEQUENCE [LARGE SCALE GENOMIC DNA]</scope>
    <source>
        <strain evidence="21 22">Y97</strain>
    </source>
</reference>
<evidence type="ECO:0000256" key="17">
    <source>
        <dbReference type="SAM" id="Phobius"/>
    </source>
</evidence>
<proteinExistence type="predicted"/>
<keyword evidence="7 17" id="KW-0812">Transmembrane</keyword>
<keyword evidence="2" id="KW-0813">Transport</keyword>
<dbReference type="InterPro" id="IPR036878">
    <property type="entry name" value="Glu_permease_IIB"/>
</dbReference>
<evidence type="ECO:0000259" key="19">
    <source>
        <dbReference type="PROSITE" id="PS51098"/>
    </source>
</evidence>
<dbReference type="GO" id="GO:0090589">
    <property type="term" value="F:protein-phosphocysteine-trehalose phosphotransferase system transporter activity"/>
    <property type="evidence" value="ECO:0007669"/>
    <property type="project" value="TreeGrafter"/>
</dbReference>
<feature type="transmembrane region" description="Helical" evidence="17">
    <location>
        <begin position="246"/>
        <end position="270"/>
    </location>
</feature>
<dbReference type="InterPro" id="IPR001127">
    <property type="entry name" value="PTS_EIIA_1_perm"/>
</dbReference>
<dbReference type="SUPFAM" id="SSF51261">
    <property type="entry name" value="Duplicated hybrid motif"/>
    <property type="match status" value="1"/>
</dbReference>
<evidence type="ECO:0000256" key="9">
    <source>
        <dbReference type="ARBA" id="ARBA00022989"/>
    </source>
</evidence>
<evidence type="ECO:0000256" key="7">
    <source>
        <dbReference type="ARBA" id="ARBA00022692"/>
    </source>
</evidence>
<dbReference type="PANTHER" id="PTHR30175">
    <property type="entry name" value="PHOSPHOTRANSFERASE SYSTEM TRANSPORT PROTEIN"/>
    <property type="match status" value="1"/>
</dbReference>
<feature type="transmembrane region" description="Helical" evidence="17">
    <location>
        <begin position="181"/>
        <end position="200"/>
    </location>
</feature>
<evidence type="ECO:0000256" key="15">
    <source>
        <dbReference type="ARBA" id="ARBA00081008"/>
    </source>
</evidence>
<dbReference type="PROSITE" id="PS51093">
    <property type="entry name" value="PTS_EIIA_TYPE_1"/>
    <property type="match status" value="1"/>
</dbReference>
<dbReference type="Proteomes" id="UP000310673">
    <property type="component" value="Chromosome"/>
</dbReference>
<keyword evidence="4" id="KW-0762">Sugar transport</keyword>
<evidence type="ECO:0000256" key="4">
    <source>
        <dbReference type="ARBA" id="ARBA00022597"/>
    </source>
</evidence>
<dbReference type="KEGG" id="lft:FG051_05800"/>